<dbReference type="AlphaFoldDB" id="A0AAW5TRF8"/>
<dbReference type="GO" id="GO:0006259">
    <property type="term" value="P:DNA metabolic process"/>
    <property type="evidence" value="ECO:0007669"/>
    <property type="project" value="InterPro"/>
</dbReference>
<dbReference type="InterPro" id="IPR018330">
    <property type="entry name" value="RecT_fam"/>
</dbReference>
<gene>
    <name evidence="2" type="ORF">M2256_001841</name>
</gene>
<organism evidence="2 3">
    <name type="scientific">Lactococcus lactis</name>
    <dbReference type="NCBI Taxonomy" id="1358"/>
    <lineage>
        <taxon>Bacteria</taxon>
        <taxon>Bacillati</taxon>
        <taxon>Bacillota</taxon>
        <taxon>Bacilli</taxon>
        <taxon>Lactobacillales</taxon>
        <taxon>Streptococcaceae</taxon>
        <taxon>Lactococcus</taxon>
    </lineage>
</organism>
<feature type="region of interest" description="Disordered" evidence="1">
    <location>
        <begin position="275"/>
        <end position="320"/>
    </location>
</feature>
<dbReference type="RefSeq" id="WP_264653944.1">
    <property type="nucleotide sequence ID" value="NZ_JAOQNN010000001.1"/>
</dbReference>
<evidence type="ECO:0000256" key="1">
    <source>
        <dbReference type="SAM" id="MobiDB-lite"/>
    </source>
</evidence>
<reference evidence="2" key="1">
    <citation type="submission" date="2023-08" db="EMBL/GenBank/DDBJ databases">
        <title>Genomic analyses of the natural microbiome of Caenorhabditis elegans.</title>
        <authorList>
            <person name="Samuel B."/>
        </authorList>
    </citation>
    <scope>NUCLEOTIDE SEQUENCE</scope>
    <source>
        <strain evidence="2">BIGb0220</strain>
    </source>
</reference>
<evidence type="ECO:0000313" key="3">
    <source>
        <dbReference type="Proteomes" id="UP001207687"/>
    </source>
</evidence>
<dbReference type="Pfam" id="PF03837">
    <property type="entry name" value="RecT"/>
    <property type="match status" value="1"/>
</dbReference>
<evidence type="ECO:0000313" key="2">
    <source>
        <dbReference type="EMBL" id="MCW2281383.1"/>
    </source>
</evidence>
<sequence length="320" mass="36237">MTNEIQVTEAEKYQKAALNTLKRQVTMGVNIPKNFDAEGALGYTALTIAKSEYTISKEVIVETLIKIASKGLDPRKDQLYVIPNKKGEVMLMESYFGYEKLAYDISEIERGSVFAEVVRQGETVVFKGRTLEHEKSFEAIDNDIIGAYAKVRIRDEEIAHYMSAYQISKSWAKTNSLDKNFVEEQRHNNYGKTWTVKVADTSKIEKGKLTAFNKNQEDFPEEMCKRTVIKALLKPIVKSYAEPTVAAAIDNNEAETVIKEAEVLDADFILEEVNKTQDKSTLEESHKQTDLAETETQNDEEQTDVSEDNEDPLAEELPLL</sequence>
<protein>
    <submittedName>
        <fullName evidence="2">Recombination protein RecT</fullName>
    </submittedName>
</protein>
<proteinExistence type="predicted"/>
<feature type="compositionally biased region" description="Basic and acidic residues" evidence="1">
    <location>
        <begin position="275"/>
        <end position="290"/>
    </location>
</feature>
<accession>A0AAW5TRF8</accession>
<dbReference type="GO" id="GO:0003677">
    <property type="term" value="F:DNA binding"/>
    <property type="evidence" value="ECO:0007669"/>
    <property type="project" value="InterPro"/>
</dbReference>
<dbReference type="Proteomes" id="UP001207687">
    <property type="component" value="Unassembled WGS sequence"/>
</dbReference>
<dbReference type="EMBL" id="JAOQNN010000001">
    <property type="protein sequence ID" value="MCW2281383.1"/>
    <property type="molecule type" value="Genomic_DNA"/>
</dbReference>
<name>A0AAW5TRF8_9LACT</name>
<comment type="caution">
    <text evidence="2">The sequence shown here is derived from an EMBL/GenBank/DDBJ whole genome shotgun (WGS) entry which is preliminary data.</text>
</comment>
<feature type="compositionally biased region" description="Acidic residues" evidence="1">
    <location>
        <begin position="292"/>
        <end position="314"/>
    </location>
</feature>